<dbReference type="PANTHER" id="PTHR42776">
    <property type="entry name" value="SERINE PEPTIDASE S9 FAMILY MEMBER"/>
    <property type="match status" value="1"/>
</dbReference>
<reference evidence="3 4" key="1">
    <citation type="submission" date="2020-10" db="EMBL/GenBank/DDBJ databases">
        <title>Sequencing the genomes of 1000 actinobacteria strains.</title>
        <authorList>
            <person name="Klenk H.-P."/>
        </authorList>
    </citation>
    <scope>NUCLEOTIDE SEQUENCE [LARGE SCALE GENOMIC DNA]</scope>
    <source>
        <strain evidence="3 4">DSM 7307</strain>
    </source>
</reference>
<dbReference type="SUPFAM" id="SSF53474">
    <property type="entry name" value="alpha/beta-Hydrolases"/>
    <property type="match status" value="1"/>
</dbReference>
<sequence>MLSASRFYADPWARWGYEPSFDGTLLAWWGTKGGHPAVFVGEITAKPLKAFVSFSGPLLHFSWRGYANRLLLTEGDRLFEVDPRRPNERIDVTPQGFQTWQIIAEPSAPDARQAVISHDRSPAFTDLYTTLADGTARQLLEENSGRTESWLLDADLLPCLRVERGEDGARRYVARLGDGSWKEIAALKPEETLIIWNVDPHGLRYEALSNRGRDKIALVGIDPSTGQETAIAGSDAVDILDAIRFNPAGPTDLVVIRNGFPRLVPISKRGEAFAELVSGAGRHADFEITGASKGGRIIAASVSFDAQQPRAMLFDLAAKTDLRLGPEQQALPATATMPVEIAARDGEQLSAILTLPEKATTPMPAVIAAHGGPARHENWGFDRDRAFLASRGYAVLSVNYRGSTGFGKRFQALGFRQFGRTMPDDLADAARWLIDKDIAIPGRIAIQGESFGGMIAALSMSRDSGLFAAAIIDYPVVDLPFQMEHNPAGWALFTEQVEQYFGTPVNKADARALTESSPINQVEHAQGAFLLTAGEADSIVGAEQTRRYEMALRKAGRAVTALYFAGEAHGYTKWQTKLARARAIELFLAGCIGGKAKKIDWRTALARHWK</sequence>
<accession>A0ABR9IXF2</accession>
<evidence type="ECO:0000256" key="1">
    <source>
        <dbReference type="ARBA" id="ARBA00022801"/>
    </source>
</evidence>
<dbReference type="Pfam" id="PF00326">
    <property type="entry name" value="Peptidase_S9"/>
    <property type="match status" value="1"/>
</dbReference>
<proteinExistence type="predicted"/>
<dbReference type="PROSITE" id="PS00708">
    <property type="entry name" value="PRO_ENDOPEP_SER"/>
    <property type="match status" value="1"/>
</dbReference>
<name>A0ABR9IXF2_RHIVS</name>
<feature type="domain" description="Peptidase S9 prolyl oligopeptidase catalytic" evidence="2">
    <location>
        <begin position="379"/>
        <end position="594"/>
    </location>
</feature>
<dbReference type="RefSeq" id="WP_192731593.1">
    <property type="nucleotide sequence ID" value="NZ_BAAAVL010000002.1"/>
</dbReference>
<keyword evidence="4" id="KW-1185">Reference proteome</keyword>
<keyword evidence="1" id="KW-0378">Hydrolase</keyword>
<comment type="caution">
    <text evidence="3">The sequence shown here is derived from an EMBL/GenBank/DDBJ whole genome shotgun (WGS) entry which is preliminary data.</text>
</comment>
<evidence type="ECO:0000313" key="3">
    <source>
        <dbReference type="EMBL" id="MBE1507902.1"/>
    </source>
</evidence>
<gene>
    <name evidence="3" type="ORF">H4W29_005147</name>
</gene>
<dbReference type="InterPro" id="IPR001375">
    <property type="entry name" value="Peptidase_S9_cat"/>
</dbReference>
<dbReference type="InterPro" id="IPR002471">
    <property type="entry name" value="Pept_S9_AS"/>
</dbReference>
<protein>
    <submittedName>
        <fullName evidence="3">Dipeptidyl aminopeptidase/acylaminoacyl peptidase</fullName>
    </submittedName>
</protein>
<dbReference type="EMBL" id="JADBEC010000002">
    <property type="protein sequence ID" value="MBE1507902.1"/>
    <property type="molecule type" value="Genomic_DNA"/>
</dbReference>
<evidence type="ECO:0000313" key="4">
    <source>
        <dbReference type="Proteomes" id="UP000620262"/>
    </source>
</evidence>
<dbReference type="Proteomes" id="UP000620262">
    <property type="component" value="Unassembled WGS sequence"/>
</dbReference>
<dbReference type="GO" id="GO:0004177">
    <property type="term" value="F:aminopeptidase activity"/>
    <property type="evidence" value="ECO:0007669"/>
    <property type="project" value="UniProtKB-KW"/>
</dbReference>
<organism evidence="3 4">
    <name type="scientific">Rhizobium viscosum</name>
    <name type="common">Arthrobacter viscosus</name>
    <dbReference type="NCBI Taxonomy" id="1673"/>
    <lineage>
        <taxon>Bacteria</taxon>
        <taxon>Pseudomonadati</taxon>
        <taxon>Pseudomonadota</taxon>
        <taxon>Alphaproteobacteria</taxon>
        <taxon>Hyphomicrobiales</taxon>
        <taxon>Rhizobiaceae</taxon>
        <taxon>Rhizobium/Agrobacterium group</taxon>
        <taxon>Rhizobium</taxon>
    </lineage>
</organism>
<dbReference type="InterPro" id="IPR029058">
    <property type="entry name" value="AB_hydrolase_fold"/>
</dbReference>
<keyword evidence="3" id="KW-0031">Aminopeptidase</keyword>
<keyword evidence="3" id="KW-0645">Protease</keyword>
<dbReference type="PANTHER" id="PTHR42776:SF27">
    <property type="entry name" value="DIPEPTIDYL PEPTIDASE FAMILY MEMBER 6"/>
    <property type="match status" value="1"/>
</dbReference>
<evidence type="ECO:0000259" key="2">
    <source>
        <dbReference type="Pfam" id="PF00326"/>
    </source>
</evidence>
<dbReference type="Gene3D" id="3.40.50.1820">
    <property type="entry name" value="alpha/beta hydrolase"/>
    <property type="match status" value="1"/>
</dbReference>